<proteinExistence type="predicted"/>
<dbReference type="OrthoDB" id="5402991at2759"/>
<dbReference type="RefSeq" id="XP_030993507.1">
    <property type="nucleotide sequence ID" value="XM_031142287.1"/>
</dbReference>
<dbReference type="EMBL" id="SKBQ01000046">
    <property type="protein sequence ID" value="TPX11796.1"/>
    <property type="molecule type" value="Genomic_DNA"/>
</dbReference>
<dbReference type="AlphaFoldDB" id="A0A507AYE9"/>
<feature type="compositionally biased region" description="Basic and acidic residues" evidence="1">
    <location>
        <begin position="203"/>
        <end position="226"/>
    </location>
</feature>
<evidence type="ECO:0000313" key="2">
    <source>
        <dbReference type="EMBL" id="TPX11796.1"/>
    </source>
</evidence>
<dbReference type="GeneID" id="41974980"/>
<comment type="caution">
    <text evidence="2">The sequence shown here is derived from an EMBL/GenBank/DDBJ whole genome shotgun (WGS) entry which is preliminary data.</text>
</comment>
<name>A0A507AYE9_9PEZI</name>
<dbReference type="Proteomes" id="UP000319257">
    <property type="component" value="Unassembled WGS sequence"/>
</dbReference>
<dbReference type="STRING" id="1093900.A0A507AYE9"/>
<protein>
    <submittedName>
        <fullName evidence="2">Uncharacterized protein</fullName>
    </submittedName>
</protein>
<feature type="compositionally biased region" description="Acidic residues" evidence="1">
    <location>
        <begin position="227"/>
        <end position="330"/>
    </location>
</feature>
<feature type="region of interest" description="Disordered" evidence="1">
    <location>
        <begin position="172"/>
        <end position="337"/>
    </location>
</feature>
<sequence length="337" mass="38795">MAGVVMRAVAAGKGGGVGDIGGTVVGLAEAGKHLSDIARQMAEDLKEQARNNDNEFNIRKQFLDNSVNAIKEATYGQYNILICTDQAHDDFQNLEGQILPMDLIDVEVRKDTFVNFQVYVFETGKYLRRGKWERDYIWYFGNNKKWTDIFMHIHFEVAQQKKDPNEIKALEDKQAADQKAAEEAAAATKKAEEDAAAANKAQLEADAKKKAEEEAKKAAEKNKEVANDEEEGDQKEVEGEDVEDDEDQEHTEGEDEEEEEDDNEEQEEDDEEEEEDEDEEEEEDEDEEEEEDEDEEEEEDEDEEEEEDEDGDEEQEEDEEDEDEEEEEEEVKPRKRK</sequence>
<accession>A0A507AYE9</accession>
<reference evidence="2 3" key="1">
    <citation type="submission" date="2019-06" db="EMBL/GenBank/DDBJ databases">
        <title>Draft genome sequence of the filamentous fungus Phialemoniopsis curvata isolated from diesel fuel.</title>
        <authorList>
            <person name="Varaljay V.A."/>
            <person name="Lyon W.J."/>
            <person name="Crouch A.L."/>
            <person name="Drake C.E."/>
            <person name="Hollomon J.M."/>
            <person name="Nadeau L.J."/>
            <person name="Nunn H.S."/>
            <person name="Stevenson B.S."/>
            <person name="Bojanowski C.L."/>
            <person name="Crookes-Goodson W.J."/>
        </authorList>
    </citation>
    <scope>NUCLEOTIDE SEQUENCE [LARGE SCALE GENOMIC DNA]</scope>
    <source>
        <strain evidence="2 3">D216</strain>
    </source>
</reference>
<dbReference type="InParanoid" id="A0A507AYE9"/>
<evidence type="ECO:0000256" key="1">
    <source>
        <dbReference type="SAM" id="MobiDB-lite"/>
    </source>
</evidence>
<gene>
    <name evidence="2" type="ORF">E0L32_007533</name>
</gene>
<keyword evidence="3" id="KW-1185">Reference proteome</keyword>
<organism evidence="2 3">
    <name type="scientific">Thyridium curvatum</name>
    <dbReference type="NCBI Taxonomy" id="1093900"/>
    <lineage>
        <taxon>Eukaryota</taxon>
        <taxon>Fungi</taxon>
        <taxon>Dikarya</taxon>
        <taxon>Ascomycota</taxon>
        <taxon>Pezizomycotina</taxon>
        <taxon>Sordariomycetes</taxon>
        <taxon>Sordariomycetidae</taxon>
        <taxon>Thyridiales</taxon>
        <taxon>Thyridiaceae</taxon>
        <taxon>Thyridium</taxon>
    </lineage>
</organism>
<evidence type="ECO:0000313" key="3">
    <source>
        <dbReference type="Proteomes" id="UP000319257"/>
    </source>
</evidence>
<feature type="compositionally biased region" description="Basic and acidic residues" evidence="1">
    <location>
        <begin position="172"/>
        <end position="182"/>
    </location>
</feature>